<feature type="transmembrane region" description="Helical" evidence="6">
    <location>
        <begin position="31"/>
        <end position="53"/>
    </location>
</feature>
<sequence>MSEVKDVIENTPIAGNTAEEYFAQRQLKKGAVGWLLLVGLGVAYVISGDFAGWNFGLAQGGWGGMFIATVIVAIMYLCMCLAMSEMSTMLPTAGGGYSFARTAFGPLGGYLTGTAILIEYAIAPAAIACFIGAYCESLFGIGGWVIYLVCYLLFMGMHLKGAGEALKIIFMITAVAAVALLVFIFAMAPYFNSENLFNIAVNTEATGSSSLLPLGYLGIWAAVPYAIWFFLAVEGVPLAAEEAKEPHKSLPRGLIGSMVILAIFALSILVLGTGAAGADTLKNSGAPLVDALKAVYGENTWLAGFVNFVGLAGLIASFFSIIYAYSRQVFALSRAGYLPKKLSLTNNNHAPHWAIIIPGMIGFMLSLTGEGDLLILMAVFGATISYVLMMMAYIKLKISKPDMPRPYKAPGGIITASIALVLAAIAVVAGFVVDPKVWLMAAAIYAAFILYFFLYSRNQLVAGTPEEEFANIQAAEQELK</sequence>
<comment type="caution">
    <text evidence="7">The sequence shown here is derived from an EMBL/GenBank/DDBJ whole genome shotgun (WGS) entry which is preliminary data.</text>
</comment>
<accession>A0A8E4F958</accession>
<feature type="transmembrane region" description="Helical" evidence="6">
    <location>
        <begin position="211"/>
        <end position="233"/>
    </location>
</feature>
<feature type="transmembrane region" description="Helical" evidence="6">
    <location>
        <begin position="437"/>
        <end position="455"/>
    </location>
</feature>
<keyword evidence="4 6" id="KW-1133">Transmembrane helix</keyword>
<feature type="transmembrane region" description="Helical" evidence="6">
    <location>
        <begin position="301"/>
        <end position="325"/>
    </location>
</feature>
<feature type="transmembrane region" description="Helical" evidence="6">
    <location>
        <begin position="107"/>
        <end position="133"/>
    </location>
</feature>
<feature type="transmembrane region" description="Helical" evidence="6">
    <location>
        <begin position="168"/>
        <end position="191"/>
    </location>
</feature>
<dbReference type="Pfam" id="PF13520">
    <property type="entry name" value="AA_permease_2"/>
    <property type="match status" value="1"/>
</dbReference>
<proteinExistence type="predicted"/>
<evidence type="ECO:0000256" key="2">
    <source>
        <dbReference type="ARBA" id="ARBA00022475"/>
    </source>
</evidence>
<evidence type="ECO:0000313" key="7">
    <source>
        <dbReference type="EMBL" id="NNH37965.1"/>
    </source>
</evidence>
<evidence type="ECO:0000256" key="6">
    <source>
        <dbReference type="SAM" id="Phobius"/>
    </source>
</evidence>
<dbReference type="EMBL" id="JABERH010000013">
    <property type="protein sequence ID" value="NNH37965.1"/>
    <property type="molecule type" value="Genomic_DNA"/>
</dbReference>
<dbReference type="Gene3D" id="1.20.1740.10">
    <property type="entry name" value="Amino acid/polyamine transporter I"/>
    <property type="match status" value="1"/>
</dbReference>
<dbReference type="InterPro" id="IPR004757">
    <property type="entry name" value="EtNH_permease"/>
</dbReference>
<dbReference type="InterPro" id="IPR050367">
    <property type="entry name" value="APC_superfamily"/>
</dbReference>
<dbReference type="InterPro" id="IPR002293">
    <property type="entry name" value="AA/rel_permease1"/>
</dbReference>
<comment type="subcellular location">
    <subcellularLocation>
        <location evidence="1">Cell membrane</location>
        <topology evidence="1">Multi-pass membrane protein</topology>
    </subcellularLocation>
</comment>
<feature type="transmembrane region" description="Helical" evidence="6">
    <location>
        <begin position="413"/>
        <end position="431"/>
    </location>
</feature>
<feature type="transmembrane region" description="Helical" evidence="6">
    <location>
        <begin position="373"/>
        <end position="393"/>
    </location>
</feature>
<dbReference type="PIRSF" id="PIRSF006060">
    <property type="entry name" value="AA_transporter"/>
    <property type="match status" value="1"/>
</dbReference>
<dbReference type="GO" id="GO:0022857">
    <property type="term" value="F:transmembrane transporter activity"/>
    <property type="evidence" value="ECO:0007669"/>
    <property type="project" value="InterPro"/>
</dbReference>
<gene>
    <name evidence="7" type="primary">eat</name>
    <name evidence="7" type="ORF">HLH11_04700</name>
</gene>
<feature type="transmembrane region" description="Helical" evidence="6">
    <location>
        <begin position="350"/>
        <end position="367"/>
    </location>
</feature>
<keyword evidence="3 6" id="KW-0812">Transmembrane</keyword>
<dbReference type="AlphaFoldDB" id="A0A8E4F958"/>
<feature type="transmembrane region" description="Helical" evidence="6">
    <location>
        <begin position="65"/>
        <end position="86"/>
    </location>
</feature>
<reference evidence="7 8" key="1">
    <citation type="submission" date="2020-04" db="EMBL/GenBank/DDBJ databases">
        <title>Acinetobacter Taxon 24.</title>
        <authorList>
            <person name="Nemec A."/>
            <person name="Radolfova-Krizova L."/>
            <person name="Higgins P.G."/>
            <person name="Spanelova P."/>
        </authorList>
    </citation>
    <scope>NUCLEOTIDE SEQUENCE [LARGE SCALE GENOMIC DNA]</scope>
    <source>
        <strain evidence="7 8">ANC 4280</strain>
    </source>
</reference>
<dbReference type="PANTHER" id="PTHR42770:SF7">
    <property type="entry name" value="MEMBRANE PROTEIN"/>
    <property type="match status" value="1"/>
</dbReference>
<dbReference type="PANTHER" id="PTHR42770">
    <property type="entry name" value="AMINO ACID TRANSPORTER-RELATED"/>
    <property type="match status" value="1"/>
</dbReference>
<dbReference type="NCBIfam" id="TIGR00908">
    <property type="entry name" value="2A0305"/>
    <property type="match status" value="1"/>
</dbReference>
<evidence type="ECO:0000256" key="4">
    <source>
        <dbReference type="ARBA" id="ARBA00022989"/>
    </source>
</evidence>
<evidence type="ECO:0000256" key="3">
    <source>
        <dbReference type="ARBA" id="ARBA00022692"/>
    </source>
</evidence>
<evidence type="ECO:0000313" key="8">
    <source>
        <dbReference type="Proteomes" id="UP000532147"/>
    </source>
</evidence>
<evidence type="ECO:0000256" key="5">
    <source>
        <dbReference type="ARBA" id="ARBA00023136"/>
    </source>
</evidence>
<feature type="transmembrane region" description="Helical" evidence="6">
    <location>
        <begin position="139"/>
        <end position="156"/>
    </location>
</feature>
<keyword evidence="5 6" id="KW-0472">Membrane</keyword>
<protein>
    <submittedName>
        <fullName evidence="7">Ethanolamine permease</fullName>
    </submittedName>
</protein>
<dbReference type="Proteomes" id="UP000532147">
    <property type="component" value="Unassembled WGS sequence"/>
</dbReference>
<organism evidence="7 8">
    <name type="scientific">Acinetobacter terrae</name>
    <dbReference type="NCBI Taxonomy" id="2731247"/>
    <lineage>
        <taxon>Bacteria</taxon>
        <taxon>Pseudomonadati</taxon>
        <taxon>Pseudomonadota</taxon>
        <taxon>Gammaproteobacteria</taxon>
        <taxon>Moraxellales</taxon>
        <taxon>Moraxellaceae</taxon>
        <taxon>Acinetobacter</taxon>
        <taxon>Acinetobacter Taxon 24</taxon>
    </lineage>
</organism>
<keyword evidence="2" id="KW-1003">Cell membrane</keyword>
<feature type="transmembrane region" description="Helical" evidence="6">
    <location>
        <begin position="254"/>
        <end position="278"/>
    </location>
</feature>
<evidence type="ECO:0000256" key="1">
    <source>
        <dbReference type="ARBA" id="ARBA00004651"/>
    </source>
</evidence>
<dbReference type="RefSeq" id="WP_171534014.1">
    <property type="nucleotide sequence ID" value="NZ_JABERH010000013.1"/>
</dbReference>
<dbReference type="GO" id="GO:0005886">
    <property type="term" value="C:plasma membrane"/>
    <property type="evidence" value="ECO:0007669"/>
    <property type="project" value="UniProtKB-SubCell"/>
</dbReference>
<name>A0A8E4F958_9GAMM</name>